<feature type="chain" id="PRO_5043370334" description="tRNA pseudouridine synthase" evidence="5">
    <location>
        <begin position="19"/>
        <end position="321"/>
    </location>
</feature>
<comment type="similarity">
    <text evidence="1 4">Belongs to the tRNA pseudouridine synthase TruA family.</text>
</comment>
<organism evidence="7 8">
    <name type="scientific">Cuscuta epithymum</name>
    <dbReference type="NCBI Taxonomy" id="186058"/>
    <lineage>
        <taxon>Eukaryota</taxon>
        <taxon>Viridiplantae</taxon>
        <taxon>Streptophyta</taxon>
        <taxon>Embryophyta</taxon>
        <taxon>Tracheophyta</taxon>
        <taxon>Spermatophyta</taxon>
        <taxon>Magnoliopsida</taxon>
        <taxon>eudicotyledons</taxon>
        <taxon>Gunneridae</taxon>
        <taxon>Pentapetalae</taxon>
        <taxon>asterids</taxon>
        <taxon>lamiids</taxon>
        <taxon>Solanales</taxon>
        <taxon>Convolvulaceae</taxon>
        <taxon>Cuscuteae</taxon>
        <taxon>Cuscuta</taxon>
        <taxon>Cuscuta subgen. Cuscuta</taxon>
    </lineage>
</organism>
<dbReference type="Pfam" id="PF01416">
    <property type="entry name" value="PseudoU_synth_1"/>
    <property type="match status" value="2"/>
</dbReference>
<dbReference type="CDD" id="cd02570">
    <property type="entry name" value="PseudoU_synth_EcTruA"/>
    <property type="match status" value="1"/>
</dbReference>
<evidence type="ECO:0000256" key="3">
    <source>
        <dbReference type="ARBA" id="ARBA00023235"/>
    </source>
</evidence>
<evidence type="ECO:0000259" key="6">
    <source>
        <dbReference type="Pfam" id="PF01416"/>
    </source>
</evidence>
<dbReference type="PANTHER" id="PTHR11142">
    <property type="entry name" value="PSEUDOURIDYLATE SYNTHASE"/>
    <property type="match status" value="1"/>
</dbReference>
<evidence type="ECO:0000313" key="7">
    <source>
        <dbReference type="EMBL" id="CAH9129599.1"/>
    </source>
</evidence>
<name>A0AAV0F254_9ASTE</name>
<dbReference type="InterPro" id="IPR020094">
    <property type="entry name" value="TruA/RsuA/RluB/E/F_N"/>
</dbReference>
<dbReference type="EC" id="5.4.99.12" evidence="4"/>
<accession>A0AAV0F254</accession>
<dbReference type="PANTHER" id="PTHR11142:SF0">
    <property type="entry name" value="TRNA PSEUDOURIDINE SYNTHASE-LIKE 1"/>
    <property type="match status" value="1"/>
</dbReference>
<protein>
    <recommendedName>
        <fullName evidence="4">tRNA pseudouridine synthase</fullName>
        <ecNumber evidence="4">5.4.99.12</ecNumber>
    </recommendedName>
</protein>
<reference evidence="7" key="1">
    <citation type="submission" date="2022-07" db="EMBL/GenBank/DDBJ databases">
        <authorList>
            <person name="Macas J."/>
            <person name="Novak P."/>
            <person name="Neumann P."/>
        </authorList>
    </citation>
    <scope>NUCLEOTIDE SEQUENCE</scope>
</reference>
<dbReference type="EMBL" id="CAMAPF010000956">
    <property type="protein sequence ID" value="CAH9129599.1"/>
    <property type="molecule type" value="Genomic_DNA"/>
</dbReference>
<evidence type="ECO:0000256" key="4">
    <source>
        <dbReference type="RuleBase" id="RU003792"/>
    </source>
</evidence>
<feature type="domain" description="Pseudouridine synthase I TruA alpha/beta" evidence="6">
    <location>
        <begin position="46"/>
        <end position="145"/>
    </location>
</feature>
<dbReference type="GO" id="GO:0031119">
    <property type="term" value="P:tRNA pseudouridine synthesis"/>
    <property type="evidence" value="ECO:0007669"/>
    <property type="project" value="TreeGrafter"/>
</dbReference>
<evidence type="ECO:0000256" key="5">
    <source>
        <dbReference type="SAM" id="SignalP"/>
    </source>
</evidence>
<comment type="catalytic activity">
    <reaction evidence="4">
        <text>uridine(38/39/40) in tRNA = pseudouridine(38/39/40) in tRNA</text>
        <dbReference type="Rhea" id="RHEA:22376"/>
        <dbReference type="Rhea" id="RHEA-COMP:10085"/>
        <dbReference type="Rhea" id="RHEA-COMP:10087"/>
        <dbReference type="ChEBI" id="CHEBI:65314"/>
        <dbReference type="ChEBI" id="CHEBI:65315"/>
        <dbReference type="EC" id="5.4.99.12"/>
    </reaction>
</comment>
<keyword evidence="3 4" id="KW-0413">Isomerase</keyword>
<dbReference type="InterPro" id="IPR020103">
    <property type="entry name" value="PsdUridine_synth_cat_dom_sf"/>
</dbReference>
<proteinExistence type="inferred from homology"/>
<dbReference type="SUPFAM" id="SSF55120">
    <property type="entry name" value="Pseudouridine synthase"/>
    <property type="match status" value="1"/>
</dbReference>
<keyword evidence="5" id="KW-0732">Signal</keyword>
<feature type="signal peptide" evidence="5">
    <location>
        <begin position="1"/>
        <end position="18"/>
    </location>
</feature>
<dbReference type="FunFam" id="3.30.70.580:FF:000001">
    <property type="entry name" value="tRNA pseudouridine synthase A"/>
    <property type="match status" value="1"/>
</dbReference>
<evidence type="ECO:0000256" key="2">
    <source>
        <dbReference type="ARBA" id="ARBA00022694"/>
    </source>
</evidence>
<feature type="domain" description="Pseudouridine synthase I TruA alpha/beta" evidence="6">
    <location>
        <begin position="185"/>
        <end position="291"/>
    </location>
</feature>
<evidence type="ECO:0000313" key="8">
    <source>
        <dbReference type="Proteomes" id="UP001152523"/>
    </source>
</evidence>
<dbReference type="HAMAP" id="MF_00171">
    <property type="entry name" value="TruA"/>
    <property type="match status" value="1"/>
</dbReference>
<dbReference type="InterPro" id="IPR020097">
    <property type="entry name" value="PsdUridine_synth_TruA_a/b_dom"/>
</dbReference>
<dbReference type="Gene3D" id="3.30.70.660">
    <property type="entry name" value="Pseudouridine synthase I, catalytic domain, C-terminal subdomain"/>
    <property type="match status" value="1"/>
</dbReference>
<dbReference type="AlphaFoldDB" id="A0AAV0F254"/>
<keyword evidence="2 4" id="KW-0819">tRNA processing</keyword>
<dbReference type="Proteomes" id="UP001152523">
    <property type="component" value="Unassembled WGS sequence"/>
</dbReference>
<dbReference type="GO" id="GO:0160147">
    <property type="term" value="F:tRNA pseudouridine(38-40) synthase activity"/>
    <property type="evidence" value="ECO:0007669"/>
    <property type="project" value="UniProtKB-EC"/>
</dbReference>
<dbReference type="InterPro" id="IPR020095">
    <property type="entry name" value="PsdUridine_synth_TruA_C"/>
</dbReference>
<keyword evidence="8" id="KW-1185">Reference proteome</keyword>
<dbReference type="InterPro" id="IPR001406">
    <property type="entry name" value="PsdUridine_synth_TruA"/>
</dbReference>
<evidence type="ECO:0000256" key="1">
    <source>
        <dbReference type="ARBA" id="ARBA00009375"/>
    </source>
</evidence>
<gene>
    <name evidence="7" type="ORF">CEPIT_LOCUS29977</name>
</gene>
<dbReference type="NCBIfam" id="TIGR00071">
    <property type="entry name" value="hisT_truA"/>
    <property type="match status" value="1"/>
</dbReference>
<dbReference type="Gene3D" id="3.30.70.580">
    <property type="entry name" value="Pseudouridine synthase I, catalytic domain, N-terminal subdomain"/>
    <property type="match status" value="1"/>
</dbReference>
<sequence length="321" mass="35987">MSISAAVTLASLGHLAEASSSPSFPTSASLLSGDNHPHSYKWRLVIAYDGTRFSGWQYQPSIPTVQSILERPLTRITKLEHKDLHLVGAGRTDAGVHALGQVAHFITPFNFDTLDGIHRSINALLPSDIRVKEISAAPHEFHARFSAICKTYEYKIYNGTILDPFQRLYAYHSDYKLNVDAMRDAAKYFIGKHDFSAFANASRDDRVRDRVKNILQFDVIETGPILQLRVEGSGFLYRQVRNMVGLLLQVGREAVPPDIIPKILETCDRKQLAKYALSLPPHGLCLRAINYKEEHLHLPLGSPVTSFGMHHSIRTCKLPYS</sequence>
<dbReference type="GO" id="GO:0003723">
    <property type="term" value="F:RNA binding"/>
    <property type="evidence" value="ECO:0007669"/>
    <property type="project" value="InterPro"/>
</dbReference>
<comment type="caution">
    <text evidence="7">The sequence shown here is derived from an EMBL/GenBank/DDBJ whole genome shotgun (WGS) entry which is preliminary data.</text>
</comment>